<dbReference type="RefSeq" id="WP_168660745.1">
    <property type="nucleotide sequence ID" value="NZ_CP051180.1"/>
</dbReference>
<dbReference type="Gene3D" id="3.40.50.720">
    <property type="entry name" value="NAD(P)-binding Rossmann-like Domain"/>
    <property type="match status" value="1"/>
</dbReference>
<keyword evidence="1" id="KW-0560">Oxidoreductase</keyword>
<reference evidence="2 3" key="1">
    <citation type="submission" date="2020-04" db="EMBL/GenBank/DDBJ databases">
        <title>Ferrimonas sp. S7 isolated from sea water.</title>
        <authorList>
            <person name="Bae S.S."/>
            <person name="Baek K."/>
        </authorList>
    </citation>
    <scope>NUCLEOTIDE SEQUENCE [LARGE SCALE GENOMIC DNA]</scope>
    <source>
        <strain evidence="2 3">S7</strain>
    </source>
</reference>
<accession>A0A6H1UEG6</accession>
<evidence type="ECO:0000256" key="1">
    <source>
        <dbReference type="ARBA" id="ARBA00023002"/>
    </source>
</evidence>
<keyword evidence="3" id="KW-1185">Reference proteome</keyword>
<name>A0A6H1UEG6_9GAMM</name>
<dbReference type="GO" id="GO:0016491">
    <property type="term" value="F:oxidoreductase activity"/>
    <property type="evidence" value="ECO:0007669"/>
    <property type="project" value="UniProtKB-KW"/>
</dbReference>
<proteinExistence type="predicted"/>
<sequence>MKPRALVTGATDGIGRALAFELAQQGYNVDVLGRDASRGEAVLQQLQQLHPEGEHQLHLVELATISANNAFLARYTQQHQSLQLLVLNALPHGSKTNISDDGIESTFAVGCVSRYLFSEALEPLLQASDNSRVIHIADPSHLDNINYKLLEDGRTGVGKATFQAFAGCSLLAYHVNKFGHCNTPHEIYHPGATSTGQTKNQGLFNKLFSLMIKWQTPEQAAQTLLQHINEVKAVDAAGKIYKQGERQKASPNLLIGEPAYRGLLEWLEEKTQVTFSTK</sequence>
<dbReference type="PANTHER" id="PTHR43157">
    <property type="entry name" value="PHOSPHATIDYLINOSITOL-GLYCAN BIOSYNTHESIS CLASS F PROTEIN-RELATED"/>
    <property type="match status" value="1"/>
</dbReference>
<dbReference type="InterPro" id="IPR002347">
    <property type="entry name" value="SDR_fam"/>
</dbReference>
<protein>
    <submittedName>
        <fullName evidence="2">SDR family NAD(P)-dependent oxidoreductase</fullName>
    </submittedName>
</protein>
<dbReference type="KEGG" id="fes:HER31_11660"/>
<dbReference type="Pfam" id="PF00106">
    <property type="entry name" value="adh_short"/>
    <property type="match status" value="1"/>
</dbReference>
<dbReference type="AlphaFoldDB" id="A0A6H1UEG6"/>
<dbReference type="Proteomes" id="UP000501602">
    <property type="component" value="Chromosome"/>
</dbReference>
<dbReference type="EMBL" id="CP051180">
    <property type="protein sequence ID" value="QIZ77485.1"/>
    <property type="molecule type" value="Genomic_DNA"/>
</dbReference>
<evidence type="ECO:0000313" key="3">
    <source>
        <dbReference type="Proteomes" id="UP000501602"/>
    </source>
</evidence>
<dbReference type="InterPro" id="IPR036291">
    <property type="entry name" value="NAD(P)-bd_dom_sf"/>
</dbReference>
<evidence type="ECO:0000313" key="2">
    <source>
        <dbReference type="EMBL" id="QIZ77485.1"/>
    </source>
</evidence>
<gene>
    <name evidence="2" type="ORF">HER31_11660</name>
</gene>
<dbReference type="SUPFAM" id="SSF51735">
    <property type="entry name" value="NAD(P)-binding Rossmann-fold domains"/>
    <property type="match status" value="1"/>
</dbReference>
<organism evidence="2 3">
    <name type="scientific">Ferrimonas lipolytica</name>
    <dbReference type="NCBI Taxonomy" id="2724191"/>
    <lineage>
        <taxon>Bacteria</taxon>
        <taxon>Pseudomonadati</taxon>
        <taxon>Pseudomonadota</taxon>
        <taxon>Gammaproteobacteria</taxon>
        <taxon>Alteromonadales</taxon>
        <taxon>Ferrimonadaceae</taxon>
        <taxon>Ferrimonas</taxon>
    </lineage>
</organism>
<dbReference type="PANTHER" id="PTHR43157:SF31">
    <property type="entry name" value="PHOSPHATIDYLINOSITOL-GLYCAN BIOSYNTHESIS CLASS F PROTEIN"/>
    <property type="match status" value="1"/>
</dbReference>